<keyword evidence="3" id="KW-1185">Reference proteome</keyword>
<proteinExistence type="predicted"/>
<name>A0ABQ9VMV7_SAGOE</name>
<evidence type="ECO:0000256" key="1">
    <source>
        <dbReference type="SAM" id="MobiDB-lite"/>
    </source>
</evidence>
<gene>
    <name evidence="2" type="ORF">P7K49_009358</name>
</gene>
<dbReference type="Proteomes" id="UP001266305">
    <property type="component" value="Unassembled WGS sequence"/>
</dbReference>
<comment type="caution">
    <text evidence="2">The sequence shown here is derived from an EMBL/GenBank/DDBJ whole genome shotgun (WGS) entry which is preliminary data.</text>
</comment>
<organism evidence="2 3">
    <name type="scientific">Saguinus oedipus</name>
    <name type="common">Cotton-top tamarin</name>
    <name type="synonym">Oedipomidas oedipus</name>
    <dbReference type="NCBI Taxonomy" id="9490"/>
    <lineage>
        <taxon>Eukaryota</taxon>
        <taxon>Metazoa</taxon>
        <taxon>Chordata</taxon>
        <taxon>Craniata</taxon>
        <taxon>Vertebrata</taxon>
        <taxon>Euteleostomi</taxon>
        <taxon>Mammalia</taxon>
        <taxon>Eutheria</taxon>
        <taxon>Euarchontoglires</taxon>
        <taxon>Primates</taxon>
        <taxon>Haplorrhini</taxon>
        <taxon>Platyrrhini</taxon>
        <taxon>Cebidae</taxon>
        <taxon>Callitrichinae</taxon>
        <taxon>Saguinus</taxon>
    </lineage>
</organism>
<sequence length="104" mass="11394">MREDFVSLIARTGGELADQEQAVRDGQYAFPDENAGGGLGGECPQPRTAPKWQGRLESVGVVREGQGDPEDGRNAGRARLANTEKRVFLKEEIRGSQLRIVVDR</sequence>
<accession>A0ABQ9VMV7</accession>
<dbReference type="EMBL" id="JASSZA010000005">
    <property type="protein sequence ID" value="KAK2109612.1"/>
    <property type="molecule type" value="Genomic_DNA"/>
</dbReference>
<reference evidence="2 3" key="1">
    <citation type="submission" date="2023-05" db="EMBL/GenBank/DDBJ databases">
        <title>B98-5 Cell Line De Novo Hybrid Assembly: An Optical Mapping Approach.</title>
        <authorList>
            <person name="Kananen K."/>
            <person name="Auerbach J.A."/>
            <person name="Kautto E."/>
            <person name="Blachly J.S."/>
        </authorList>
    </citation>
    <scope>NUCLEOTIDE SEQUENCE [LARGE SCALE GENOMIC DNA]</scope>
    <source>
        <strain evidence="2">B95-8</strain>
        <tissue evidence="2">Cell line</tissue>
    </source>
</reference>
<feature type="region of interest" description="Disordered" evidence="1">
    <location>
        <begin position="29"/>
        <end position="54"/>
    </location>
</feature>
<evidence type="ECO:0000313" key="3">
    <source>
        <dbReference type="Proteomes" id="UP001266305"/>
    </source>
</evidence>
<protein>
    <submittedName>
        <fullName evidence="2">Uncharacterized protein</fullName>
    </submittedName>
</protein>
<evidence type="ECO:0000313" key="2">
    <source>
        <dbReference type="EMBL" id="KAK2109612.1"/>
    </source>
</evidence>